<feature type="region of interest" description="CPSase" evidence="8">
    <location>
        <begin position="1"/>
        <end position="195"/>
    </location>
</feature>
<comment type="similarity">
    <text evidence="2 8">Belongs to the CarA family.</text>
</comment>
<feature type="domain" description="Carbamoyl-phosphate synthase small subunit N-terminal" evidence="9">
    <location>
        <begin position="6"/>
        <end position="136"/>
    </location>
</feature>
<evidence type="ECO:0000256" key="8">
    <source>
        <dbReference type="HAMAP-Rule" id="MF_01209"/>
    </source>
</evidence>
<keyword evidence="6 8" id="KW-0315">Glutamine amidotransferase</keyword>
<dbReference type="InterPro" id="IPR036480">
    <property type="entry name" value="CarbP_synth_ssu_N_sf"/>
</dbReference>
<dbReference type="InterPro" id="IPR017926">
    <property type="entry name" value="GATASE"/>
</dbReference>
<organism evidence="10 11">
    <name type="scientific">Schaalia radingae</name>
    <dbReference type="NCBI Taxonomy" id="131110"/>
    <lineage>
        <taxon>Bacteria</taxon>
        <taxon>Bacillati</taxon>
        <taxon>Actinomycetota</taxon>
        <taxon>Actinomycetes</taxon>
        <taxon>Actinomycetales</taxon>
        <taxon>Actinomycetaceae</taxon>
        <taxon>Schaalia</taxon>
    </lineage>
</organism>
<dbReference type="NCBIfam" id="TIGR01368">
    <property type="entry name" value="CPSaseIIsmall"/>
    <property type="match status" value="1"/>
</dbReference>
<dbReference type="SMART" id="SM01097">
    <property type="entry name" value="CPSase_sm_chain"/>
    <property type="match status" value="1"/>
</dbReference>
<feature type="binding site" evidence="8">
    <location>
        <position position="313"/>
    </location>
    <ligand>
        <name>L-glutamine</name>
        <dbReference type="ChEBI" id="CHEBI:58359"/>
    </ligand>
</feature>
<keyword evidence="4 8" id="KW-0547">Nucleotide-binding</keyword>
<evidence type="ECO:0000256" key="1">
    <source>
        <dbReference type="ARBA" id="ARBA00005077"/>
    </source>
</evidence>
<dbReference type="PROSITE" id="PS51273">
    <property type="entry name" value="GATASE_TYPE_1"/>
    <property type="match status" value="1"/>
</dbReference>
<dbReference type="InterPro" id="IPR035686">
    <property type="entry name" value="CPSase_GATase1"/>
</dbReference>
<evidence type="ECO:0000259" key="9">
    <source>
        <dbReference type="SMART" id="SM01097"/>
    </source>
</evidence>
<dbReference type="PRINTS" id="PR00096">
    <property type="entry name" value="GATASE"/>
</dbReference>
<dbReference type="Pfam" id="PF00988">
    <property type="entry name" value="CPSase_sm_chain"/>
    <property type="match status" value="1"/>
</dbReference>
<feature type="active site" evidence="8">
    <location>
        <position position="366"/>
    </location>
</feature>
<comment type="function">
    <text evidence="8">Small subunit of the glutamine-dependent carbamoyl phosphate synthetase (CPSase). CPSase catalyzes the formation of carbamoyl phosphate from the ammonia moiety of glutamine, carbonate, and phosphate donated by ATP, constituting the first step of 2 biosynthetic pathways, one leading to arginine and/or urea and the other to pyrimidine nucleotides. The small subunit (glutamine amidotransferase) binds and cleaves glutamine to supply the large subunit with the substrate ammonia.</text>
</comment>
<name>A0ABY0V7S0_9ACTO</name>
<evidence type="ECO:0000313" key="11">
    <source>
        <dbReference type="Proteomes" id="UP000198976"/>
    </source>
</evidence>
<dbReference type="Gene3D" id="3.40.50.880">
    <property type="match status" value="1"/>
</dbReference>
<feature type="binding site" evidence="8">
    <location>
        <position position="315"/>
    </location>
    <ligand>
        <name>L-glutamine</name>
        <dbReference type="ChEBI" id="CHEBI:58359"/>
    </ligand>
</feature>
<comment type="subunit">
    <text evidence="8">Composed of two chains; the small (or glutamine) chain promotes the hydrolysis of glutamine to ammonia, which is used by the large (or ammonia) chain to synthesize carbamoyl phosphate. Tetramer of heterodimers (alpha,beta)4.</text>
</comment>
<dbReference type="PRINTS" id="PR00099">
    <property type="entry name" value="CPSGATASE"/>
</dbReference>
<dbReference type="Gene3D" id="3.50.30.20">
    <property type="entry name" value="Carbamoyl-phosphate synthase small subunit, N-terminal domain"/>
    <property type="match status" value="1"/>
</dbReference>
<dbReference type="InterPro" id="IPR050472">
    <property type="entry name" value="Anth_synth/Amidotransfase"/>
</dbReference>
<protein>
    <recommendedName>
        <fullName evidence="8">Carbamoyl phosphate synthase small chain</fullName>
        <ecNumber evidence="8">6.3.5.5</ecNumber>
    </recommendedName>
    <alternativeName>
        <fullName evidence="8">Carbamoyl phosphate synthetase glutamine chain</fullName>
    </alternativeName>
</protein>
<feature type="binding site" evidence="8">
    <location>
        <position position="245"/>
    </location>
    <ligand>
        <name>L-glutamine</name>
        <dbReference type="ChEBI" id="CHEBI:58359"/>
    </ligand>
</feature>
<keyword evidence="8" id="KW-0055">Arginine biosynthesis</keyword>
<comment type="catalytic activity">
    <reaction evidence="8">
        <text>L-glutamine + H2O = L-glutamate + NH4(+)</text>
        <dbReference type="Rhea" id="RHEA:15889"/>
        <dbReference type="ChEBI" id="CHEBI:15377"/>
        <dbReference type="ChEBI" id="CHEBI:28938"/>
        <dbReference type="ChEBI" id="CHEBI:29985"/>
        <dbReference type="ChEBI" id="CHEBI:58359"/>
    </reaction>
</comment>
<dbReference type="NCBIfam" id="NF009475">
    <property type="entry name" value="PRK12838.1"/>
    <property type="match status" value="1"/>
</dbReference>
<dbReference type="PANTHER" id="PTHR43418:SF7">
    <property type="entry name" value="CARBAMOYL-PHOSPHATE SYNTHASE SMALL CHAIN"/>
    <property type="match status" value="1"/>
</dbReference>
<gene>
    <name evidence="8" type="primary">carA</name>
    <name evidence="10" type="ORF">SAMN04489714_1217</name>
</gene>
<dbReference type="Proteomes" id="UP000198976">
    <property type="component" value="Chromosome I"/>
</dbReference>
<dbReference type="SUPFAM" id="SSF52021">
    <property type="entry name" value="Carbamoyl phosphate synthetase, small subunit N-terminal domain"/>
    <property type="match status" value="1"/>
</dbReference>
<feature type="active site" description="Nucleophile" evidence="8">
    <location>
        <position position="271"/>
    </location>
</feature>
<evidence type="ECO:0000313" key="10">
    <source>
        <dbReference type="EMBL" id="SDT95738.1"/>
    </source>
</evidence>
<dbReference type="RefSeq" id="WP_070727314.1">
    <property type="nucleotide sequence ID" value="NZ_LT629792.1"/>
</dbReference>
<keyword evidence="3 8" id="KW-0436">Ligase</keyword>
<keyword evidence="5 8" id="KW-0067">ATP-binding</keyword>
<dbReference type="EMBL" id="LT629792">
    <property type="protein sequence ID" value="SDT95738.1"/>
    <property type="molecule type" value="Genomic_DNA"/>
</dbReference>
<reference evidence="10 11" key="1">
    <citation type="submission" date="2016-10" db="EMBL/GenBank/DDBJ databases">
        <authorList>
            <person name="Varghese N."/>
            <person name="Submissions S."/>
        </authorList>
    </citation>
    <scope>NUCLEOTIDE SEQUENCE [LARGE SCALE GENOMIC DNA]</scope>
    <source>
        <strain evidence="10 11">DSM 9169</strain>
    </source>
</reference>
<keyword evidence="11" id="KW-1185">Reference proteome</keyword>
<dbReference type="PANTHER" id="PTHR43418">
    <property type="entry name" value="MULTIFUNCTIONAL TRYPTOPHAN BIOSYNTHESIS PROTEIN-RELATED"/>
    <property type="match status" value="1"/>
</dbReference>
<dbReference type="InterPro" id="IPR006274">
    <property type="entry name" value="CarbamoylP_synth_ssu"/>
</dbReference>
<dbReference type="HAMAP" id="MF_01209">
    <property type="entry name" value="CPSase_S_chain"/>
    <property type="match status" value="1"/>
</dbReference>
<dbReference type="PRINTS" id="PR00097">
    <property type="entry name" value="ANTSNTHASEII"/>
</dbReference>
<evidence type="ECO:0000256" key="2">
    <source>
        <dbReference type="ARBA" id="ARBA00007800"/>
    </source>
</evidence>
<comment type="catalytic activity">
    <reaction evidence="7 8">
        <text>hydrogencarbonate + L-glutamine + 2 ATP + H2O = carbamoyl phosphate + L-glutamate + 2 ADP + phosphate + 2 H(+)</text>
        <dbReference type="Rhea" id="RHEA:18633"/>
        <dbReference type="ChEBI" id="CHEBI:15377"/>
        <dbReference type="ChEBI" id="CHEBI:15378"/>
        <dbReference type="ChEBI" id="CHEBI:17544"/>
        <dbReference type="ChEBI" id="CHEBI:29985"/>
        <dbReference type="ChEBI" id="CHEBI:30616"/>
        <dbReference type="ChEBI" id="CHEBI:43474"/>
        <dbReference type="ChEBI" id="CHEBI:58228"/>
        <dbReference type="ChEBI" id="CHEBI:58359"/>
        <dbReference type="ChEBI" id="CHEBI:456216"/>
        <dbReference type="EC" id="6.3.5.5"/>
    </reaction>
</comment>
<feature type="binding site" evidence="8">
    <location>
        <position position="275"/>
    </location>
    <ligand>
        <name>L-glutamine</name>
        <dbReference type="ChEBI" id="CHEBI:58359"/>
    </ligand>
</feature>
<evidence type="ECO:0000256" key="3">
    <source>
        <dbReference type="ARBA" id="ARBA00022598"/>
    </source>
</evidence>
<dbReference type="CDD" id="cd01744">
    <property type="entry name" value="GATase1_CPSase"/>
    <property type="match status" value="1"/>
</dbReference>
<feature type="binding site" evidence="8">
    <location>
        <position position="50"/>
    </location>
    <ligand>
        <name>L-glutamine</name>
        <dbReference type="ChEBI" id="CHEBI:58359"/>
    </ligand>
</feature>
<comment type="pathway">
    <text evidence="8">Pyrimidine metabolism; UMP biosynthesis via de novo pathway; (S)-dihydroorotate from bicarbonate: step 1/3.</text>
</comment>
<evidence type="ECO:0000256" key="6">
    <source>
        <dbReference type="ARBA" id="ARBA00022962"/>
    </source>
</evidence>
<sequence length="400" mass="43436">MTTHDDLALLVLEDGRIFRGRAWGARGRTLGEVVFATSMTGYQETLTDPSYHQQIVVMTSPHIGNTGVNSEDSESSQIWVAGFVVRDPARRASNWRASGELEEELIRQDIVGIADVDTRAITRHIRSHGAMRGGIFSGTALPAGAEYMSEYVCESLVRIVQDQPHMAGSSLSQAVSTSHTYVVPAAEDGADNHKRVVAVDLGIKSRTPEQLAARGVDVYVVPQDITAGEILELEPDGVFFSNGPGDPSTAEHQIGVLRAILDQGIPFFGICFGHQLFGRALGFGTYKLEFGHRGVNQPVRDERSGRVEITSHNHGFAVDVPVGEPVVAPFDKGRYGRVEVSHIDLNDRVVEGLRALDIPAFSVQFHPEAAAGPHDGEHLFDQFLSMLSHDKEDASDASAH</sequence>
<feature type="binding site" evidence="8">
    <location>
        <position position="316"/>
    </location>
    <ligand>
        <name>L-glutamine</name>
        <dbReference type="ChEBI" id="CHEBI:58359"/>
    </ligand>
</feature>
<proteinExistence type="inferred from homology"/>
<feature type="binding site" evidence="8">
    <location>
        <position position="243"/>
    </location>
    <ligand>
        <name>L-glutamine</name>
        <dbReference type="ChEBI" id="CHEBI:58359"/>
    </ligand>
</feature>
<dbReference type="EC" id="6.3.5.5" evidence="8"/>
<accession>A0ABY0V7S0</accession>
<comment type="pathway">
    <text evidence="1 8">Amino-acid biosynthesis; L-arginine biosynthesis; carbamoyl phosphate from bicarbonate: step 1/1.</text>
</comment>
<dbReference type="SUPFAM" id="SSF52317">
    <property type="entry name" value="Class I glutamine amidotransferase-like"/>
    <property type="match status" value="1"/>
</dbReference>
<dbReference type="InterPro" id="IPR029062">
    <property type="entry name" value="Class_I_gatase-like"/>
</dbReference>
<evidence type="ECO:0000256" key="7">
    <source>
        <dbReference type="ARBA" id="ARBA00048816"/>
    </source>
</evidence>
<evidence type="ECO:0000256" key="5">
    <source>
        <dbReference type="ARBA" id="ARBA00022840"/>
    </source>
</evidence>
<dbReference type="Pfam" id="PF00117">
    <property type="entry name" value="GATase"/>
    <property type="match status" value="1"/>
</dbReference>
<feature type="active site" evidence="8">
    <location>
        <position position="368"/>
    </location>
</feature>
<feature type="binding site" evidence="8">
    <location>
        <position position="272"/>
    </location>
    <ligand>
        <name>L-glutamine</name>
        <dbReference type="ChEBI" id="CHEBI:58359"/>
    </ligand>
</feature>
<keyword evidence="8" id="KW-0028">Amino-acid biosynthesis</keyword>
<dbReference type="InterPro" id="IPR002474">
    <property type="entry name" value="CarbamoylP_synth_ssu_N"/>
</dbReference>
<evidence type="ECO:0000256" key="4">
    <source>
        <dbReference type="ARBA" id="ARBA00022741"/>
    </source>
</evidence>
<keyword evidence="8" id="KW-0665">Pyrimidine biosynthesis</keyword>